<evidence type="ECO:0000256" key="5">
    <source>
        <dbReference type="ARBA" id="ARBA00022801"/>
    </source>
</evidence>
<evidence type="ECO:0000256" key="2">
    <source>
        <dbReference type="ARBA" id="ARBA00009152"/>
    </source>
</evidence>
<dbReference type="SUPFAM" id="SSF89550">
    <property type="entry name" value="PHP domain-like"/>
    <property type="match status" value="1"/>
</dbReference>
<keyword evidence="11" id="KW-1185">Reference proteome</keyword>
<dbReference type="Gene3D" id="3.20.20.140">
    <property type="entry name" value="Metal-dependent hydrolases"/>
    <property type="match status" value="1"/>
</dbReference>
<evidence type="ECO:0000256" key="3">
    <source>
        <dbReference type="ARBA" id="ARBA00013085"/>
    </source>
</evidence>
<dbReference type="AlphaFoldDB" id="A0A4S2DTJ9"/>
<keyword evidence="4 8" id="KW-0028">Amino-acid biosynthesis</keyword>
<dbReference type="GO" id="GO:0005737">
    <property type="term" value="C:cytoplasm"/>
    <property type="evidence" value="ECO:0007669"/>
    <property type="project" value="TreeGrafter"/>
</dbReference>
<name>A0A4S2DTJ9_9CLOT</name>
<dbReference type="EMBL" id="SRYR01000001">
    <property type="protein sequence ID" value="TGY44564.1"/>
    <property type="molecule type" value="Genomic_DNA"/>
</dbReference>
<dbReference type="EC" id="3.1.3.15" evidence="3 8"/>
<gene>
    <name evidence="10" type="ORF">E5347_01600</name>
</gene>
<evidence type="ECO:0000256" key="8">
    <source>
        <dbReference type="RuleBase" id="RU366003"/>
    </source>
</evidence>
<dbReference type="NCBIfam" id="TIGR01856">
    <property type="entry name" value="hisJ_fam"/>
    <property type="match status" value="1"/>
</dbReference>
<evidence type="ECO:0000256" key="4">
    <source>
        <dbReference type="ARBA" id="ARBA00022605"/>
    </source>
</evidence>
<accession>A0A4S2DTJ9</accession>
<keyword evidence="6 8" id="KW-0368">Histidine biosynthesis</keyword>
<dbReference type="GO" id="GO:0000105">
    <property type="term" value="P:L-histidine biosynthetic process"/>
    <property type="evidence" value="ECO:0007669"/>
    <property type="project" value="UniProtKB-UniRule"/>
</dbReference>
<dbReference type="InterPro" id="IPR010140">
    <property type="entry name" value="Histidinol_P_phosphatase_HisJ"/>
</dbReference>
<evidence type="ECO:0000313" key="10">
    <source>
        <dbReference type="EMBL" id="TGY44564.1"/>
    </source>
</evidence>
<evidence type="ECO:0000259" key="9">
    <source>
        <dbReference type="Pfam" id="PF02811"/>
    </source>
</evidence>
<dbReference type="PANTHER" id="PTHR21039">
    <property type="entry name" value="HISTIDINOL PHOSPHATASE-RELATED"/>
    <property type="match status" value="1"/>
</dbReference>
<dbReference type="CDD" id="cd12110">
    <property type="entry name" value="PHP_HisPPase_Hisj_like"/>
    <property type="match status" value="1"/>
</dbReference>
<dbReference type="UniPathway" id="UPA00031">
    <property type="reaction ID" value="UER00013"/>
</dbReference>
<comment type="pathway">
    <text evidence="1 8">Amino-acid biosynthesis; L-histidine biosynthesis; L-histidine from 5-phospho-alpha-D-ribose 1-diphosphate: step 8/9.</text>
</comment>
<dbReference type="RefSeq" id="WP_136005821.1">
    <property type="nucleotide sequence ID" value="NZ_SRYR01000001.1"/>
</dbReference>
<keyword evidence="5 8" id="KW-0378">Hydrolase</keyword>
<feature type="domain" description="PHP" evidence="9">
    <location>
        <begin position="5"/>
        <end position="189"/>
    </location>
</feature>
<sequence>MKTNYHTHNYRCNHADGTIEDYIKVAIEEGYDEIGISDHMPHPGKNIDNFNRMRYENLEEYFYEIEEAKRKYGNEISIKSAIECEYFEEYRWLYEELFNKHKADYLIAGVHFFPYKGKYEYIGNIEITEEILEKYIDFVIKTMESGYFSYIAHPDLFGVKYRNWDDAAIKASRRIFEAAERLNMPLEININGFNRGKVEYNLGERYFYPIKDFWELSKEYNIKRILGVDAHTPENLRNRHLGEEFAKSLGLELIDKI</sequence>
<protein>
    <recommendedName>
        <fullName evidence="3 8">Histidinol-phosphatase</fullName>
        <shortName evidence="8">HolPase</shortName>
        <ecNumber evidence="3 8">3.1.3.15</ecNumber>
    </recommendedName>
</protein>
<organism evidence="10 11">
    <name type="scientific">Clostridium sartagoforme</name>
    <dbReference type="NCBI Taxonomy" id="84031"/>
    <lineage>
        <taxon>Bacteria</taxon>
        <taxon>Bacillati</taxon>
        <taxon>Bacillota</taxon>
        <taxon>Clostridia</taxon>
        <taxon>Eubacteriales</taxon>
        <taxon>Clostridiaceae</taxon>
        <taxon>Clostridium</taxon>
    </lineage>
</organism>
<dbReference type="InterPro" id="IPR016195">
    <property type="entry name" value="Pol/histidinol_Pase-like"/>
</dbReference>
<evidence type="ECO:0000256" key="1">
    <source>
        <dbReference type="ARBA" id="ARBA00004970"/>
    </source>
</evidence>
<dbReference type="PANTHER" id="PTHR21039:SF0">
    <property type="entry name" value="HISTIDINOL-PHOSPHATASE"/>
    <property type="match status" value="1"/>
</dbReference>
<comment type="catalytic activity">
    <reaction evidence="7 8">
        <text>L-histidinol phosphate + H2O = L-histidinol + phosphate</text>
        <dbReference type="Rhea" id="RHEA:14465"/>
        <dbReference type="ChEBI" id="CHEBI:15377"/>
        <dbReference type="ChEBI" id="CHEBI:43474"/>
        <dbReference type="ChEBI" id="CHEBI:57699"/>
        <dbReference type="ChEBI" id="CHEBI:57980"/>
        <dbReference type="EC" id="3.1.3.15"/>
    </reaction>
</comment>
<evidence type="ECO:0000256" key="7">
    <source>
        <dbReference type="ARBA" id="ARBA00049158"/>
    </source>
</evidence>
<comment type="similarity">
    <text evidence="2 8">Belongs to the PHP hydrolase family. HisK subfamily.</text>
</comment>
<reference evidence="10 11" key="1">
    <citation type="submission" date="2019-04" db="EMBL/GenBank/DDBJ databases">
        <title>Microbes associate with the intestines of laboratory mice.</title>
        <authorList>
            <person name="Navarre W."/>
            <person name="Wong E."/>
            <person name="Huang K."/>
            <person name="Tropini C."/>
            <person name="Ng K."/>
            <person name="Yu B."/>
        </authorList>
    </citation>
    <scope>NUCLEOTIDE SEQUENCE [LARGE SCALE GENOMIC DNA]</scope>
    <source>
        <strain evidence="10 11">NM50_B9-20</strain>
    </source>
</reference>
<dbReference type="OrthoDB" id="9775255at2"/>
<dbReference type="Proteomes" id="UP000306888">
    <property type="component" value="Unassembled WGS sequence"/>
</dbReference>
<dbReference type="GO" id="GO:0004401">
    <property type="term" value="F:histidinol-phosphatase activity"/>
    <property type="evidence" value="ECO:0007669"/>
    <property type="project" value="UniProtKB-UniRule"/>
</dbReference>
<evidence type="ECO:0000313" key="11">
    <source>
        <dbReference type="Proteomes" id="UP000306888"/>
    </source>
</evidence>
<proteinExistence type="inferred from homology"/>
<evidence type="ECO:0000256" key="6">
    <source>
        <dbReference type="ARBA" id="ARBA00023102"/>
    </source>
</evidence>
<comment type="caution">
    <text evidence="10">The sequence shown here is derived from an EMBL/GenBank/DDBJ whole genome shotgun (WGS) entry which is preliminary data.</text>
</comment>
<dbReference type="Pfam" id="PF02811">
    <property type="entry name" value="PHP"/>
    <property type="match status" value="1"/>
</dbReference>
<dbReference type="InterPro" id="IPR004013">
    <property type="entry name" value="PHP_dom"/>
</dbReference>